<proteinExistence type="predicted"/>
<evidence type="ECO:0000256" key="1">
    <source>
        <dbReference type="SAM" id="MobiDB-lite"/>
    </source>
</evidence>
<gene>
    <name evidence="2" type="ordered locus">Deipe_1696</name>
</gene>
<feature type="region of interest" description="Disordered" evidence="1">
    <location>
        <begin position="1"/>
        <end position="20"/>
    </location>
</feature>
<organism evidence="2 3">
    <name type="scientific">Deinococcus peraridilitoris (strain DSM 19664 / LMG 22246 / CIP 109416 / KR-200)</name>
    <dbReference type="NCBI Taxonomy" id="937777"/>
    <lineage>
        <taxon>Bacteria</taxon>
        <taxon>Thermotogati</taxon>
        <taxon>Deinococcota</taxon>
        <taxon>Deinococci</taxon>
        <taxon>Deinococcales</taxon>
        <taxon>Deinococcaceae</taxon>
        <taxon>Deinococcus</taxon>
    </lineage>
</organism>
<keyword evidence="3" id="KW-1185">Reference proteome</keyword>
<reference evidence="3" key="1">
    <citation type="submission" date="2012-03" db="EMBL/GenBank/DDBJ databases">
        <title>Complete sequence of chromosome of Deinococcus peraridilitoris DSM 19664.</title>
        <authorList>
            <person name="Lucas S."/>
            <person name="Copeland A."/>
            <person name="Lapidus A."/>
            <person name="Glavina del Rio T."/>
            <person name="Dalin E."/>
            <person name="Tice H."/>
            <person name="Bruce D."/>
            <person name="Goodwin L."/>
            <person name="Pitluck S."/>
            <person name="Peters L."/>
            <person name="Mikhailova N."/>
            <person name="Lu M."/>
            <person name="Kyrpides N."/>
            <person name="Mavromatis K."/>
            <person name="Ivanova N."/>
            <person name="Brettin T."/>
            <person name="Detter J.C."/>
            <person name="Han C."/>
            <person name="Larimer F."/>
            <person name="Land M."/>
            <person name="Hauser L."/>
            <person name="Markowitz V."/>
            <person name="Cheng J.-F."/>
            <person name="Hugenholtz P."/>
            <person name="Woyke T."/>
            <person name="Wu D."/>
            <person name="Pukall R."/>
            <person name="Steenblock K."/>
            <person name="Brambilla E."/>
            <person name="Klenk H.-P."/>
            <person name="Eisen J.A."/>
        </authorList>
    </citation>
    <scope>NUCLEOTIDE SEQUENCE [LARGE SCALE GENOMIC DNA]</scope>
    <source>
        <strain evidence="3">DSM 19664 / LMG 22246 / CIP 109416 / KR-200</strain>
    </source>
</reference>
<dbReference type="Proteomes" id="UP000010467">
    <property type="component" value="Chromosome"/>
</dbReference>
<protein>
    <submittedName>
        <fullName evidence="2">Uncharacterized protein</fullName>
    </submittedName>
</protein>
<sequence length="69" mass="7834">MTAMTLQHVHDGRHRQPIPVNFKPVTPIHRPGHVMQGHWTSIRTGLASLRRIILAYCRPDLLGAQTHPL</sequence>
<dbReference type="AlphaFoldDB" id="L0A229"/>
<accession>L0A229</accession>
<dbReference type="HOGENOM" id="CLU_2768982_0_0_0"/>
<dbReference type="KEGG" id="dpd:Deipe_1696"/>
<dbReference type="EMBL" id="CP003382">
    <property type="protein sequence ID" value="AFZ67222.1"/>
    <property type="molecule type" value="Genomic_DNA"/>
</dbReference>
<evidence type="ECO:0000313" key="2">
    <source>
        <dbReference type="EMBL" id="AFZ67222.1"/>
    </source>
</evidence>
<name>L0A229_DEIPD</name>
<evidence type="ECO:0000313" key="3">
    <source>
        <dbReference type="Proteomes" id="UP000010467"/>
    </source>
</evidence>